<evidence type="ECO:0000313" key="2">
    <source>
        <dbReference type="Proteomes" id="UP000290921"/>
    </source>
</evidence>
<gene>
    <name evidence="1" type="ORF">DP130_01980</name>
</gene>
<sequence>MFKIEDLLTNNFLSYPDEIRGELEGFSDNLREGLIEELINCTIEEMLTNAKENEEVFKMKLIDILNNGHKGYNSMSTKALLHVYLEIKKEEDFILLLEKVSRGL</sequence>
<evidence type="ECO:0000313" key="1">
    <source>
        <dbReference type="EMBL" id="RXI50757.1"/>
    </source>
</evidence>
<proteinExistence type="predicted"/>
<name>A0A4Q0VHE6_CLOTA</name>
<organism evidence="1 2">
    <name type="scientific">Clostridium tetani</name>
    <dbReference type="NCBI Taxonomy" id="1513"/>
    <lineage>
        <taxon>Bacteria</taxon>
        <taxon>Bacillati</taxon>
        <taxon>Bacillota</taxon>
        <taxon>Clostridia</taxon>
        <taxon>Eubacteriales</taxon>
        <taxon>Clostridiaceae</taxon>
        <taxon>Clostridium</taxon>
    </lineage>
</organism>
<dbReference type="EMBL" id="QMAP01000001">
    <property type="protein sequence ID" value="RXI50757.1"/>
    <property type="molecule type" value="Genomic_DNA"/>
</dbReference>
<comment type="caution">
    <text evidence="1">The sequence shown here is derived from an EMBL/GenBank/DDBJ whole genome shotgun (WGS) entry which is preliminary data.</text>
</comment>
<accession>A0A4Q0VHE6</accession>
<reference evidence="1 2" key="1">
    <citation type="submission" date="2018-06" db="EMBL/GenBank/DDBJ databases">
        <title>Genome conservation of Clostridium tetani.</title>
        <authorList>
            <person name="Bruggemann H."/>
            <person name="Popoff M.R."/>
        </authorList>
    </citation>
    <scope>NUCLEOTIDE SEQUENCE [LARGE SCALE GENOMIC DNA]</scope>
    <source>
        <strain evidence="1 2">2017.061</strain>
    </source>
</reference>
<protein>
    <submittedName>
        <fullName evidence="1">Uncharacterized protein</fullName>
    </submittedName>
</protein>
<dbReference type="Proteomes" id="UP000290921">
    <property type="component" value="Unassembled WGS sequence"/>
</dbReference>
<dbReference type="AlphaFoldDB" id="A0A4Q0VHE6"/>
<dbReference type="RefSeq" id="WP_035141486.1">
    <property type="nucleotide sequence ID" value="NZ_AP026806.1"/>
</dbReference>